<accession>A0A2I2FA38</accession>
<name>A0A2I2FA38_ASPCN</name>
<dbReference type="GeneID" id="36522300"/>
<sequence>MDPADLVSRPCLCSLPTEVKQAILCRLPNLHALKAAKLITIQVLLNLIPHELLPDAAFALDASSVEGWTWSRGAMTQNWTREKVSIALNDAFSMQKLYQVVEIFTSDFITTALSSSTALPQCPPSSQEWNRVARSFYRLEVYRHLFRNRDDYDYGDKFERPKPSPDFQEEEQWDVYYKHYAVWELEQLATAGEYLFRKTAIPFNEIAEHDVDWGSSGINYGMNDAWEFNQRYGYIPGLLSNGLEFILEATTAPTYEQRKLLLNRKLKGSYPFLPGLLQWIFQGGVQDSTPLKEYAIGQAKLLHIPEVPEPDSGPAEFVWSVHCRELRAWGIYSQPFTLPPLTDEEELQRRKDATIASMVKRRRLFREGARGWWAEGDESHLEWGKPPQFSDDEEDWEERFIELISDL</sequence>
<dbReference type="OrthoDB" id="4455582at2759"/>
<proteinExistence type="predicted"/>
<keyword evidence="2" id="KW-1185">Reference proteome</keyword>
<organism evidence="1 2">
    <name type="scientific">Aspergillus candidus</name>
    <dbReference type="NCBI Taxonomy" id="41067"/>
    <lineage>
        <taxon>Eukaryota</taxon>
        <taxon>Fungi</taxon>
        <taxon>Dikarya</taxon>
        <taxon>Ascomycota</taxon>
        <taxon>Pezizomycotina</taxon>
        <taxon>Eurotiomycetes</taxon>
        <taxon>Eurotiomycetidae</taxon>
        <taxon>Eurotiales</taxon>
        <taxon>Aspergillaceae</taxon>
        <taxon>Aspergillus</taxon>
        <taxon>Aspergillus subgen. Circumdati</taxon>
    </lineage>
</organism>
<dbReference type="EMBL" id="KZ559142">
    <property type="protein sequence ID" value="PLB37485.1"/>
    <property type="molecule type" value="Genomic_DNA"/>
</dbReference>
<protein>
    <submittedName>
        <fullName evidence="1">Uncharacterized protein</fullName>
    </submittedName>
</protein>
<dbReference type="AlphaFoldDB" id="A0A2I2FA38"/>
<dbReference type="RefSeq" id="XP_024671497.1">
    <property type="nucleotide sequence ID" value="XM_024815140.1"/>
</dbReference>
<evidence type="ECO:0000313" key="2">
    <source>
        <dbReference type="Proteomes" id="UP000234585"/>
    </source>
</evidence>
<dbReference type="Proteomes" id="UP000234585">
    <property type="component" value="Unassembled WGS sequence"/>
</dbReference>
<gene>
    <name evidence="1" type="ORF">BDW47DRAFT_117906</name>
</gene>
<reference evidence="1 2" key="1">
    <citation type="submission" date="2017-12" db="EMBL/GenBank/DDBJ databases">
        <authorList>
            <consortium name="DOE Joint Genome Institute"/>
            <person name="Haridas S."/>
            <person name="Kjaerbolling I."/>
            <person name="Vesth T.C."/>
            <person name="Frisvad J.C."/>
            <person name="Nybo J.L."/>
            <person name="Theobald S."/>
            <person name="Kuo A."/>
            <person name="Bowyer P."/>
            <person name="Matsuda Y."/>
            <person name="Mondo S."/>
            <person name="Lyhne E.K."/>
            <person name="Kogle M.E."/>
            <person name="Clum A."/>
            <person name="Lipzen A."/>
            <person name="Salamov A."/>
            <person name="Ngan C.Y."/>
            <person name="Daum C."/>
            <person name="Chiniquy J."/>
            <person name="Barry K."/>
            <person name="LaButti K."/>
            <person name="Simmons B.A."/>
            <person name="Magnuson J.K."/>
            <person name="Mortensen U.H."/>
            <person name="Larsen T.O."/>
            <person name="Grigoriev I.V."/>
            <person name="Baker S.E."/>
            <person name="Andersen M.R."/>
            <person name="Nordberg H.P."/>
            <person name="Cantor M.N."/>
            <person name="Hua S.X."/>
        </authorList>
    </citation>
    <scope>NUCLEOTIDE SEQUENCE [LARGE SCALE GENOMIC DNA]</scope>
    <source>
        <strain evidence="1 2">CBS 102.13</strain>
    </source>
</reference>
<evidence type="ECO:0000313" key="1">
    <source>
        <dbReference type="EMBL" id="PLB37485.1"/>
    </source>
</evidence>